<keyword evidence="8" id="KW-0547">Nucleotide-binding</keyword>
<dbReference type="PROSITE" id="PS51163">
    <property type="entry name" value="YRDC"/>
    <property type="match status" value="1"/>
</dbReference>
<comment type="subcellular location">
    <subcellularLocation>
        <location evidence="1">Cytoplasm</location>
    </subcellularLocation>
</comment>
<evidence type="ECO:0000313" key="14">
    <source>
        <dbReference type="Proteomes" id="UP000494120"/>
    </source>
</evidence>
<accession>A0ABY6XSS5</accession>
<evidence type="ECO:0000256" key="4">
    <source>
        <dbReference type="ARBA" id="ARBA00022490"/>
    </source>
</evidence>
<keyword evidence="6" id="KW-0819">tRNA processing</keyword>
<name>A0ABY6XSS5_9BURK</name>
<dbReference type="Gene3D" id="3.90.870.10">
    <property type="entry name" value="DHBP synthase"/>
    <property type="match status" value="1"/>
</dbReference>
<dbReference type="EC" id="2.7.7.87" evidence="3"/>
<keyword evidence="9" id="KW-0067">ATP-binding</keyword>
<dbReference type="InterPro" id="IPR006070">
    <property type="entry name" value="Sua5-like_dom"/>
</dbReference>
<dbReference type="EMBL" id="CABVQG010000011">
    <property type="protein sequence ID" value="VWC73575.1"/>
    <property type="molecule type" value="Genomic_DNA"/>
</dbReference>
<organism evidence="13 14">
    <name type="scientific">Burkholderia aenigmatica</name>
    <dbReference type="NCBI Taxonomy" id="2015348"/>
    <lineage>
        <taxon>Bacteria</taxon>
        <taxon>Pseudomonadati</taxon>
        <taxon>Pseudomonadota</taxon>
        <taxon>Betaproteobacteria</taxon>
        <taxon>Burkholderiales</taxon>
        <taxon>Burkholderiaceae</taxon>
        <taxon>Burkholderia</taxon>
        <taxon>Burkholderia cepacia complex</taxon>
    </lineage>
</organism>
<dbReference type="RefSeq" id="WP_124493818.1">
    <property type="nucleotide sequence ID" value="NZ_CABVQG010000011.1"/>
</dbReference>
<keyword evidence="7" id="KW-0548">Nucleotidyltransferase</keyword>
<dbReference type="NCBIfam" id="TIGR00057">
    <property type="entry name" value="L-threonylcarbamoyladenylate synthase"/>
    <property type="match status" value="1"/>
</dbReference>
<evidence type="ECO:0000256" key="6">
    <source>
        <dbReference type="ARBA" id="ARBA00022694"/>
    </source>
</evidence>
<dbReference type="Pfam" id="PF01300">
    <property type="entry name" value="Sua5_yciO_yrdC"/>
    <property type="match status" value="1"/>
</dbReference>
<evidence type="ECO:0000259" key="12">
    <source>
        <dbReference type="PROSITE" id="PS51163"/>
    </source>
</evidence>
<keyword evidence="14" id="KW-1185">Reference proteome</keyword>
<sequence length="197" mass="21637">MLPNAHAAQVLKNGGVLMVPTDTNYAFAADPWNERACARLYEIKKRDVKKPLTLFVSDPQDIWAYANLAEDQADTVRTLMERFWPGPLNFVLPKSAGAPDHRYLKEDSISVVCNRNPVLNELIGTFGRPLAMTSANLSGVEHDCLIDYDLATRTFPDAVDFIVPPAPGKPTTTKSSTIVSLLDGTLKVLRQGDIVIA</sequence>
<keyword evidence="4" id="KW-0963">Cytoplasm</keyword>
<dbReference type="PANTHER" id="PTHR17490:SF16">
    <property type="entry name" value="THREONYLCARBAMOYL-AMP SYNTHASE"/>
    <property type="match status" value="1"/>
</dbReference>
<gene>
    <name evidence="13" type="ORF">BLA17378_03432</name>
</gene>
<keyword evidence="5" id="KW-0808">Transferase</keyword>
<dbReference type="InterPro" id="IPR050156">
    <property type="entry name" value="TC-AMP_synthase_SUA5"/>
</dbReference>
<comment type="catalytic activity">
    <reaction evidence="11">
        <text>L-threonine + hydrogencarbonate + ATP = L-threonylcarbamoyladenylate + diphosphate + H2O</text>
        <dbReference type="Rhea" id="RHEA:36407"/>
        <dbReference type="ChEBI" id="CHEBI:15377"/>
        <dbReference type="ChEBI" id="CHEBI:17544"/>
        <dbReference type="ChEBI" id="CHEBI:30616"/>
        <dbReference type="ChEBI" id="CHEBI:33019"/>
        <dbReference type="ChEBI" id="CHEBI:57926"/>
        <dbReference type="ChEBI" id="CHEBI:73682"/>
        <dbReference type="EC" id="2.7.7.87"/>
    </reaction>
</comment>
<protein>
    <recommendedName>
        <fullName evidence="10">L-threonylcarbamoyladenylate synthase</fullName>
        <ecNumber evidence="3">2.7.7.87</ecNumber>
    </recommendedName>
    <alternativeName>
        <fullName evidence="10">L-threonylcarbamoyladenylate synthase</fullName>
    </alternativeName>
</protein>
<proteinExistence type="inferred from homology"/>
<comment type="caution">
    <text evidence="13">The sequence shown here is derived from an EMBL/GenBank/DDBJ whole genome shotgun (WGS) entry which is preliminary data.</text>
</comment>
<feature type="domain" description="YrdC-like" evidence="12">
    <location>
        <begin position="1"/>
        <end position="194"/>
    </location>
</feature>
<dbReference type="InterPro" id="IPR017945">
    <property type="entry name" value="DHBP_synth_RibB-like_a/b_dom"/>
</dbReference>
<evidence type="ECO:0000256" key="11">
    <source>
        <dbReference type="ARBA" id="ARBA00048366"/>
    </source>
</evidence>
<evidence type="ECO:0000313" key="13">
    <source>
        <dbReference type="EMBL" id="VWC73575.1"/>
    </source>
</evidence>
<evidence type="ECO:0000256" key="10">
    <source>
        <dbReference type="ARBA" id="ARBA00029774"/>
    </source>
</evidence>
<reference evidence="13 14" key="1">
    <citation type="submission" date="2019-09" db="EMBL/GenBank/DDBJ databases">
        <authorList>
            <person name="Depoorter E."/>
        </authorList>
    </citation>
    <scope>NUCLEOTIDE SEQUENCE [LARGE SCALE GENOMIC DNA]</scope>
    <source>
        <strain evidence="13 14">R-17378</strain>
    </source>
</reference>
<evidence type="ECO:0000256" key="9">
    <source>
        <dbReference type="ARBA" id="ARBA00022840"/>
    </source>
</evidence>
<evidence type="ECO:0000256" key="2">
    <source>
        <dbReference type="ARBA" id="ARBA00007663"/>
    </source>
</evidence>
<evidence type="ECO:0000256" key="7">
    <source>
        <dbReference type="ARBA" id="ARBA00022695"/>
    </source>
</evidence>
<evidence type="ECO:0000256" key="5">
    <source>
        <dbReference type="ARBA" id="ARBA00022679"/>
    </source>
</evidence>
<evidence type="ECO:0000256" key="8">
    <source>
        <dbReference type="ARBA" id="ARBA00022741"/>
    </source>
</evidence>
<dbReference type="Proteomes" id="UP000494120">
    <property type="component" value="Unassembled WGS sequence"/>
</dbReference>
<dbReference type="SUPFAM" id="SSF55821">
    <property type="entry name" value="YrdC/RibB"/>
    <property type="match status" value="1"/>
</dbReference>
<evidence type="ECO:0000256" key="3">
    <source>
        <dbReference type="ARBA" id="ARBA00012584"/>
    </source>
</evidence>
<comment type="similarity">
    <text evidence="2">Belongs to the SUA5 family.</text>
</comment>
<dbReference type="PANTHER" id="PTHR17490">
    <property type="entry name" value="SUA5"/>
    <property type="match status" value="1"/>
</dbReference>
<evidence type="ECO:0000256" key="1">
    <source>
        <dbReference type="ARBA" id="ARBA00004496"/>
    </source>
</evidence>